<dbReference type="InterPro" id="IPR011990">
    <property type="entry name" value="TPR-like_helical_dom_sf"/>
</dbReference>
<dbReference type="GO" id="GO:0006355">
    <property type="term" value="P:regulation of DNA-templated transcription"/>
    <property type="evidence" value="ECO:0007669"/>
    <property type="project" value="InterPro"/>
</dbReference>
<dbReference type="InterPro" id="IPR000792">
    <property type="entry name" value="Tscrpt_reg_LuxR_C"/>
</dbReference>
<dbReference type="PRINTS" id="PR00038">
    <property type="entry name" value="HTHLUXR"/>
</dbReference>
<protein>
    <recommendedName>
        <fullName evidence="4">HTH luxR-type domain-containing protein</fullName>
    </recommendedName>
</protein>
<dbReference type="PANTHER" id="PTHR44688:SF16">
    <property type="entry name" value="DNA-BINDING TRANSCRIPTIONAL ACTIVATOR DEVR_DOSR"/>
    <property type="match status" value="1"/>
</dbReference>
<dbReference type="PANTHER" id="PTHR44688">
    <property type="entry name" value="DNA-BINDING TRANSCRIPTIONAL ACTIVATOR DEVR_DOSR"/>
    <property type="match status" value="1"/>
</dbReference>
<feature type="domain" description="HTH luxR-type" evidence="4">
    <location>
        <begin position="748"/>
        <end position="813"/>
    </location>
</feature>
<dbReference type="GO" id="GO:0003677">
    <property type="term" value="F:DNA binding"/>
    <property type="evidence" value="ECO:0007669"/>
    <property type="project" value="UniProtKB-KW"/>
</dbReference>
<dbReference type="PROSITE" id="PS50043">
    <property type="entry name" value="HTH_LUXR_2"/>
    <property type="match status" value="1"/>
</dbReference>
<dbReference type="Gene3D" id="1.25.40.10">
    <property type="entry name" value="Tetratricopeptide repeat domain"/>
    <property type="match status" value="1"/>
</dbReference>
<evidence type="ECO:0000313" key="6">
    <source>
        <dbReference type="Proteomes" id="UP000316256"/>
    </source>
</evidence>
<sequence>MVPVNAAAARPRLFSMLDESRLTVLWGPAGYGKATLVEAWLAARPGRPAIRRASPEPEIAADQYWSETVRAVRADTDVLVLYRPDQLSDAGIWERLLAIHEDHPGLSIVVTLRDGGLVEAVRFADPNVTVVTPAELEFTEAEVGDLLERGGTSTSDRTARDVHRITGGHPDLVSLAERVLRVFGSDADLERERAFLAVQTQIDAYVERVLLSPPRVAAAARTIAMVRRPSPGALEVLGVDDAAGTLGDLERAGLLQRMPAAPDPYWVWPAALRRSVVRIVVRDEDVPLRAASAKLARWFADNGDPVEALRYATDSRDWILLSEILTVDWPTIVTTGMGTLVRALSALPEAVVRSDPALSYARLLVDGLGLTGRGGRMRPVPDISVVEIAEQDSAVRALLTGALRLCVMRWNGDYDAAVRDRDVLVNLAMCAGDGFGELDRRGLASIWMHLGLVSQLRGDHAQTVELLTRAVDTGSDDLGNFAARQAAGQLALHHAVLGEPGRASSWLRREARFGDRAGSLAPVIELPAIAARALERLDCLDIGAAEAALADLDDSDEFSENWAFVAYASSQLDLMRGRPEVGLDRLRRDRDRFRRWLGPGAFAGPLLGAASMDLRTALGEAAQVLERAGRVRGPMHPMVRLSVARAALLAANPTSARKHCSALTGHDVVYTRVRLEALLIEATAAYGMGDHPAARIAWNRAVALSEDSGLVRPLLIVPPEIRDALEVHGSVPPLEEILASRVDGPYPHPSPAVTLTEREAAVLTGIAGGDTVASVAASMFVSVNTVKTQLQSLYRKLGVHSRADAVAAARTQGLI</sequence>
<dbReference type="SUPFAM" id="SSF52540">
    <property type="entry name" value="P-loop containing nucleoside triphosphate hydrolases"/>
    <property type="match status" value="1"/>
</dbReference>
<keyword evidence="2" id="KW-0238">DNA-binding</keyword>
<keyword evidence="6" id="KW-1185">Reference proteome</keyword>
<dbReference type="OrthoDB" id="134985at2"/>
<organism evidence="5 6">
    <name type="scientific">Rhodococcus spelaei</name>
    <dbReference type="NCBI Taxonomy" id="2546320"/>
    <lineage>
        <taxon>Bacteria</taxon>
        <taxon>Bacillati</taxon>
        <taxon>Actinomycetota</taxon>
        <taxon>Actinomycetes</taxon>
        <taxon>Mycobacteriales</taxon>
        <taxon>Nocardiaceae</taxon>
        <taxon>Rhodococcus</taxon>
    </lineage>
</organism>
<keyword evidence="1" id="KW-0805">Transcription regulation</keyword>
<proteinExistence type="predicted"/>
<dbReference type="Proteomes" id="UP000316256">
    <property type="component" value="Unassembled WGS sequence"/>
</dbReference>
<dbReference type="InterPro" id="IPR027417">
    <property type="entry name" value="P-loop_NTPase"/>
</dbReference>
<dbReference type="AlphaFoldDB" id="A0A541B7Z7"/>
<comment type="caution">
    <text evidence="5">The sequence shown here is derived from an EMBL/GenBank/DDBJ whole genome shotgun (WGS) entry which is preliminary data.</text>
</comment>
<evidence type="ECO:0000256" key="3">
    <source>
        <dbReference type="ARBA" id="ARBA00023163"/>
    </source>
</evidence>
<dbReference type="Pfam" id="PF00196">
    <property type="entry name" value="GerE"/>
    <property type="match status" value="1"/>
</dbReference>
<reference evidence="5 6" key="1">
    <citation type="submission" date="2019-06" db="EMBL/GenBank/DDBJ databases">
        <title>Rhodococcus spaelei sp. nov., isolated from a cave.</title>
        <authorList>
            <person name="Lee S.D."/>
        </authorList>
    </citation>
    <scope>NUCLEOTIDE SEQUENCE [LARGE SCALE GENOMIC DNA]</scope>
    <source>
        <strain evidence="5 6">C9-5</strain>
    </source>
</reference>
<dbReference type="InterPro" id="IPR036388">
    <property type="entry name" value="WH-like_DNA-bd_sf"/>
</dbReference>
<dbReference type="EMBL" id="VIGH01000006">
    <property type="protein sequence ID" value="TQF68439.1"/>
    <property type="molecule type" value="Genomic_DNA"/>
</dbReference>
<gene>
    <name evidence="5" type="ORF">FK531_15310</name>
</gene>
<dbReference type="PROSITE" id="PS00622">
    <property type="entry name" value="HTH_LUXR_1"/>
    <property type="match status" value="1"/>
</dbReference>
<evidence type="ECO:0000256" key="1">
    <source>
        <dbReference type="ARBA" id="ARBA00023015"/>
    </source>
</evidence>
<evidence type="ECO:0000313" key="5">
    <source>
        <dbReference type="EMBL" id="TQF68439.1"/>
    </source>
</evidence>
<evidence type="ECO:0000259" key="4">
    <source>
        <dbReference type="PROSITE" id="PS50043"/>
    </source>
</evidence>
<dbReference type="InterPro" id="IPR016032">
    <property type="entry name" value="Sig_transdc_resp-reg_C-effctor"/>
</dbReference>
<dbReference type="Gene3D" id="1.10.10.10">
    <property type="entry name" value="Winged helix-like DNA-binding domain superfamily/Winged helix DNA-binding domain"/>
    <property type="match status" value="1"/>
</dbReference>
<dbReference type="SUPFAM" id="SSF46894">
    <property type="entry name" value="C-terminal effector domain of the bipartite response regulators"/>
    <property type="match status" value="1"/>
</dbReference>
<dbReference type="RefSeq" id="WP_142100739.1">
    <property type="nucleotide sequence ID" value="NZ_VIGH01000006.1"/>
</dbReference>
<evidence type="ECO:0000256" key="2">
    <source>
        <dbReference type="ARBA" id="ARBA00023125"/>
    </source>
</evidence>
<name>A0A541B7Z7_9NOCA</name>
<dbReference type="CDD" id="cd06170">
    <property type="entry name" value="LuxR_C_like"/>
    <property type="match status" value="1"/>
</dbReference>
<keyword evidence="3" id="KW-0804">Transcription</keyword>
<accession>A0A541B7Z7</accession>
<dbReference type="SMART" id="SM00421">
    <property type="entry name" value="HTH_LUXR"/>
    <property type="match status" value="1"/>
</dbReference>